<evidence type="ECO:0000313" key="3">
    <source>
        <dbReference type="Proteomes" id="UP000327157"/>
    </source>
</evidence>
<protein>
    <submittedName>
        <fullName evidence="2">Uncharacterized protein</fullName>
    </submittedName>
</protein>
<sequence>MANLSTESRVKASGFPKPGIDASWRLKSLKDTRGLESVMGSILRLCIYSVVGSWYKCLCLGVDGVSRGLAQSC</sequence>
<reference evidence="3" key="2">
    <citation type="submission" date="2019-10" db="EMBL/GenBank/DDBJ databases">
        <title>A de novo genome assembly of a pear dwarfing rootstock.</title>
        <authorList>
            <person name="Wang F."/>
            <person name="Wang J."/>
            <person name="Li S."/>
            <person name="Zhang Y."/>
            <person name="Fang M."/>
            <person name="Ma L."/>
            <person name="Zhao Y."/>
            <person name="Jiang S."/>
        </authorList>
    </citation>
    <scope>NUCLEOTIDE SEQUENCE [LARGE SCALE GENOMIC DNA]</scope>
</reference>
<proteinExistence type="predicted"/>
<name>A0A5N5HXW8_9ROSA</name>
<reference evidence="2 3" key="3">
    <citation type="submission" date="2019-11" db="EMBL/GenBank/DDBJ databases">
        <title>A de novo genome assembly of a pear dwarfing rootstock.</title>
        <authorList>
            <person name="Wang F."/>
            <person name="Wang J."/>
            <person name="Li S."/>
            <person name="Zhang Y."/>
            <person name="Fang M."/>
            <person name="Ma L."/>
            <person name="Zhao Y."/>
            <person name="Jiang S."/>
        </authorList>
    </citation>
    <scope>NUCLEOTIDE SEQUENCE [LARGE SCALE GENOMIC DNA]</scope>
    <source>
        <strain evidence="2">S2</strain>
        <tissue evidence="2">Leaf</tissue>
    </source>
</reference>
<keyword evidence="3" id="KW-1185">Reference proteome</keyword>
<feature type="region of interest" description="Disordered" evidence="1">
    <location>
        <begin position="1"/>
        <end position="20"/>
    </location>
</feature>
<accession>A0A5N5HXW8</accession>
<evidence type="ECO:0000313" key="2">
    <source>
        <dbReference type="EMBL" id="KAB2631081.1"/>
    </source>
</evidence>
<evidence type="ECO:0000256" key="1">
    <source>
        <dbReference type="SAM" id="MobiDB-lite"/>
    </source>
</evidence>
<dbReference type="EMBL" id="SMOL01000143">
    <property type="protein sequence ID" value="KAB2631081.1"/>
    <property type="molecule type" value="Genomic_DNA"/>
</dbReference>
<reference evidence="2 3" key="1">
    <citation type="submission" date="2019-09" db="EMBL/GenBank/DDBJ databases">
        <authorList>
            <person name="Ou C."/>
        </authorList>
    </citation>
    <scope>NUCLEOTIDE SEQUENCE [LARGE SCALE GENOMIC DNA]</scope>
    <source>
        <strain evidence="2">S2</strain>
        <tissue evidence="2">Leaf</tissue>
    </source>
</reference>
<dbReference type="Proteomes" id="UP000327157">
    <property type="component" value="Chromosome 12"/>
</dbReference>
<dbReference type="AlphaFoldDB" id="A0A5N5HXW8"/>
<comment type="caution">
    <text evidence="2">The sequence shown here is derived from an EMBL/GenBank/DDBJ whole genome shotgun (WGS) entry which is preliminary data.</text>
</comment>
<gene>
    <name evidence="2" type="ORF">D8674_008600</name>
</gene>
<organism evidence="2 3">
    <name type="scientific">Pyrus ussuriensis x Pyrus communis</name>
    <dbReference type="NCBI Taxonomy" id="2448454"/>
    <lineage>
        <taxon>Eukaryota</taxon>
        <taxon>Viridiplantae</taxon>
        <taxon>Streptophyta</taxon>
        <taxon>Embryophyta</taxon>
        <taxon>Tracheophyta</taxon>
        <taxon>Spermatophyta</taxon>
        <taxon>Magnoliopsida</taxon>
        <taxon>eudicotyledons</taxon>
        <taxon>Gunneridae</taxon>
        <taxon>Pentapetalae</taxon>
        <taxon>rosids</taxon>
        <taxon>fabids</taxon>
        <taxon>Rosales</taxon>
        <taxon>Rosaceae</taxon>
        <taxon>Amygdaloideae</taxon>
        <taxon>Maleae</taxon>
        <taxon>Pyrus</taxon>
    </lineage>
</organism>